<protein>
    <recommendedName>
        <fullName evidence="3">DUF3619 family protein</fullName>
    </recommendedName>
</protein>
<comment type="caution">
    <text evidence="1">The sequence shown here is derived from an EMBL/GenBank/DDBJ whole genome shotgun (WGS) entry which is preliminary data.</text>
</comment>
<evidence type="ECO:0008006" key="3">
    <source>
        <dbReference type="Google" id="ProtNLM"/>
    </source>
</evidence>
<evidence type="ECO:0000313" key="1">
    <source>
        <dbReference type="EMBL" id="RDD83036.1"/>
    </source>
</evidence>
<proteinExistence type="predicted"/>
<accession>A0A369UQW7</accession>
<organism evidence="1 2">
    <name type="scientific">Dyella tabacisoli</name>
    <dbReference type="NCBI Taxonomy" id="2282381"/>
    <lineage>
        <taxon>Bacteria</taxon>
        <taxon>Pseudomonadati</taxon>
        <taxon>Pseudomonadota</taxon>
        <taxon>Gammaproteobacteria</taxon>
        <taxon>Lysobacterales</taxon>
        <taxon>Rhodanobacteraceae</taxon>
        <taxon>Dyella</taxon>
    </lineage>
</organism>
<dbReference type="Proteomes" id="UP000253782">
    <property type="component" value="Unassembled WGS sequence"/>
</dbReference>
<keyword evidence="2" id="KW-1185">Reference proteome</keyword>
<dbReference type="EMBL" id="QQAH01000002">
    <property type="protein sequence ID" value="RDD83036.1"/>
    <property type="molecule type" value="Genomic_DNA"/>
</dbReference>
<evidence type="ECO:0000313" key="2">
    <source>
        <dbReference type="Proteomes" id="UP000253782"/>
    </source>
</evidence>
<reference evidence="1 2" key="1">
    <citation type="submission" date="2018-07" db="EMBL/GenBank/DDBJ databases">
        <title>Dyella tabacisoli L4-6T, whole genome shotgun sequence.</title>
        <authorList>
            <person name="Zhou X.-K."/>
            <person name="Li W.-J."/>
            <person name="Duan Y.-Q."/>
        </authorList>
    </citation>
    <scope>NUCLEOTIDE SEQUENCE [LARGE SCALE GENOMIC DNA]</scope>
    <source>
        <strain evidence="1 2">L4-6</strain>
    </source>
</reference>
<name>A0A369UQW7_9GAMM</name>
<gene>
    <name evidence="1" type="ORF">DVJ77_04080</name>
</gene>
<dbReference type="RefSeq" id="WP_114844150.1">
    <property type="nucleotide sequence ID" value="NZ_JBHSPE010000001.1"/>
</dbReference>
<sequence length="128" mass="13805">MNAPDSSLQHRARMLYREAAQCIDPTTAGRLRAARRTALATAAVTPASRVMRMLHTGAAALALLVLMAWSPLLNRPGMPLPAGGMMASQIADADSDLPLDADKTDPTLYQNLEFYGWLATDSSHQVNQ</sequence>
<dbReference type="AlphaFoldDB" id="A0A369UQW7"/>